<dbReference type="Proteomes" id="UP000218418">
    <property type="component" value="Chromosome"/>
</dbReference>
<evidence type="ECO:0000313" key="2">
    <source>
        <dbReference type="Proteomes" id="UP000218418"/>
    </source>
</evidence>
<sequence>MHLLLKLSWELNQNQFRLRKSMNINDLETCEIVEFDNQIIGGKPYTFVKGSVKVEPGNGFANVFSGAKGDYTSTGASSGVSVSSNNAVGYYVGHALATEGRKVSYKIDYGTDYAADYGHKKY</sequence>
<accession>A0A1Z4M0C7</accession>
<proteinExistence type="predicted"/>
<evidence type="ECO:0000313" key="1">
    <source>
        <dbReference type="EMBL" id="BAY86871.1"/>
    </source>
</evidence>
<keyword evidence="2" id="KW-1185">Reference proteome</keyword>
<reference evidence="1 2" key="1">
    <citation type="submission" date="2017-06" db="EMBL/GenBank/DDBJ databases">
        <title>Genome sequencing of cyanobaciteial culture collection at National Institute for Environmental Studies (NIES).</title>
        <authorList>
            <person name="Hirose Y."/>
            <person name="Shimura Y."/>
            <person name="Fujisawa T."/>
            <person name="Nakamura Y."/>
            <person name="Kawachi M."/>
        </authorList>
    </citation>
    <scope>NUCLEOTIDE SEQUENCE [LARGE SCALE GENOMIC DNA]</scope>
    <source>
        <strain evidence="1 2">NIES-267</strain>
    </source>
</reference>
<organism evidence="1 2">
    <name type="scientific">Calothrix parasitica NIES-267</name>
    <dbReference type="NCBI Taxonomy" id="1973488"/>
    <lineage>
        <taxon>Bacteria</taxon>
        <taxon>Bacillati</taxon>
        <taxon>Cyanobacteriota</taxon>
        <taxon>Cyanophyceae</taxon>
        <taxon>Nostocales</taxon>
        <taxon>Calotrichaceae</taxon>
        <taxon>Calothrix</taxon>
    </lineage>
</organism>
<dbReference type="EMBL" id="AP018227">
    <property type="protein sequence ID" value="BAY86871.1"/>
    <property type="molecule type" value="Genomic_DNA"/>
</dbReference>
<gene>
    <name evidence="1" type="ORF">NIES267_63820</name>
</gene>
<dbReference type="AlphaFoldDB" id="A0A1Z4M0C7"/>
<name>A0A1Z4M0C7_9CYAN</name>
<protein>
    <submittedName>
        <fullName evidence="1">Uncharacterized protein</fullName>
    </submittedName>
</protein>